<accession>A0A9D4ZSK8</accession>
<dbReference type="PANTHER" id="PTHR22930">
    <property type="match status" value="1"/>
</dbReference>
<dbReference type="PANTHER" id="PTHR22930:SF85">
    <property type="entry name" value="GH03217P-RELATED"/>
    <property type="match status" value="1"/>
</dbReference>
<keyword evidence="7" id="KW-0539">Nucleus</keyword>
<dbReference type="Proteomes" id="UP000886520">
    <property type="component" value="Chromosome 1"/>
</dbReference>
<evidence type="ECO:0000256" key="5">
    <source>
        <dbReference type="ARBA" id="ARBA00022723"/>
    </source>
</evidence>
<evidence type="ECO:0000256" key="3">
    <source>
        <dbReference type="ARBA" id="ARBA00006958"/>
    </source>
</evidence>
<name>A0A9D4ZSK8_ADICA</name>
<dbReference type="EMBL" id="JABFUD020000001">
    <property type="protein sequence ID" value="KAI5084581.1"/>
    <property type="molecule type" value="Genomic_DNA"/>
</dbReference>
<evidence type="ECO:0000259" key="8">
    <source>
        <dbReference type="Pfam" id="PF13359"/>
    </source>
</evidence>
<organism evidence="9 10">
    <name type="scientific">Adiantum capillus-veneris</name>
    <name type="common">Maidenhair fern</name>
    <dbReference type="NCBI Taxonomy" id="13818"/>
    <lineage>
        <taxon>Eukaryota</taxon>
        <taxon>Viridiplantae</taxon>
        <taxon>Streptophyta</taxon>
        <taxon>Embryophyta</taxon>
        <taxon>Tracheophyta</taxon>
        <taxon>Polypodiopsida</taxon>
        <taxon>Polypodiidae</taxon>
        <taxon>Polypodiales</taxon>
        <taxon>Pteridineae</taxon>
        <taxon>Pteridaceae</taxon>
        <taxon>Vittarioideae</taxon>
        <taxon>Adiantum</taxon>
    </lineage>
</organism>
<protein>
    <recommendedName>
        <fullName evidence="8">DDE Tnp4 domain-containing protein</fullName>
    </recommendedName>
</protein>
<dbReference type="GO" id="GO:0046872">
    <property type="term" value="F:metal ion binding"/>
    <property type="evidence" value="ECO:0007669"/>
    <property type="project" value="UniProtKB-KW"/>
</dbReference>
<keyword evidence="4" id="KW-0540">Nuclease</keyword>
<evidence type="ECO:0000256" key="6">
    <source>
        <dbReference type="ARBA" id="ARBA00022801"/>
    </source>
</evidence>
<keyword evidence="5" id="KW-0479">Metal-binding</keyword>
<comment type="similarity">
    <text evidence="3">Belongs to the HARBI1 family.</text>
</comment>
<evidence type="ECO:0000256" key="1">
    <source>
        <dbReference type="ARBA" id="ARBA00001968"/>
    </source>
</evidence>
<evidence type="ECO:0000313" key="9">
    <source>
        <dbReference type="EMBL" id="KAI5084581.1"/>
    </source>
</evidence>
<evidence type="ECO:0000313" key="10">
    <source>
        <dbReference type="Proteomes" id="UP000886520"/>
    </source>
</evidence>
<dbReference type="GO" id="GO:0004518">
    <property type="term" value="F:nuclease activity"/>
    <property type="evidence" value="ECO:0007669"/>
    <property type="project" value="UniProtKB-KW"/>
</dbReference>
<comment type="caution">
    <text evidence="9">The sequence shown here is derived from an EMBL/GenBank/DDBJ whole genome shotgun (WGS) entry which is preliminary data.</text>
</comment>
<dbReference type="InterPro" id="IPR027806">
    <property type="entry name" value="HARBI1_dom"/>
</dbReference>
<dbReference type="AlphaFoldDB" id="A0A9D4ZSK8"/>
<dbReference type="GO" id="GO:0016787">
    <property type="term" value="F:hydrolase activity"/>
    <property type="evidence" value="ECO:0007669"/>
    <property type="project" value="UniProtKB-KW"/>
</dbReference>
<feature type="domain" description="DDE Tnp4" evidence="8">
    <location>
        <begin position="297"/>
        <end position="402"/>
    </location>
</feature>
<evidence type="ECO:0000256" key="7">
    <source>
        <dbReference type="ARBA" id="ARBA00023242"/>
    </source>
</evidence>
<dbReference type="GO" id="GO:0005634">
    <property type="term" value="C:nucleus"/>
    <property type="evidence" value="ECO:0007669"/>
    <property type="project" value="UniProtKB-SubCell"/>
</dbReference>
<keyword evidence="6" id="KW-0378">Hydrolase</keyword>
<comment type="cofactor">
    <cofactor evidence="1">
        <name>a divalent metal cation</name>
        <dbReference type="ChEBI" id="CHEBI:60240"/>
    </cofactor>
</comment>
<keyword evidence="10" id="KW-1185">Reference proteome</keyword>
<sequence length="503" mass="57109">MIKNVFKGYRLAPDVDTTNHHATNCFIYKSNALDALPFLPSHSTASAESTTLHSHRLAISKPTITKPLECIIGAKLACWTCFHEAHNIQDRNTFGVGEFGEEVALTSRFKTKSFHPCQLITLQQQTKTTTQLADHRGMDLRMHLQATIPSINTLMSALLHEWESLHGQSTSAMHHEEEEMEFEEYVAPYLPLLWAASSAQRTPRYEGSINDALGRWIFTVEKKVAIAVMVHQETHYHVANAFGCGRSTVTTFLHEFVCSLVHRGGHLIKWPTTESEMRDVKDGFRALRGLPNFCGAIDCTHINMDLPRNEQSEPWRDRYGNYSMIMQGIVDSNMRFLDVNSGWPGSCNDKRVLRNSGMYRLCQGGDRLRGASFEFQEFSFPEYIIDDGGYVLLPWLMIPFQRPELCTWQILKGTIRSPDIQKLPNVILACCILHNMLVSLTDEPVDLQEHEIDLKDPLVDNPHAFDGIVEATLFLDSSLKHLMKILRSRRWKSNLAIKLGGVN</sequence>
<dbReference type="Pfam" id="PF13359">
    <property type="entry name" value="DDE_Tnp_4"/>
    <property type="match status" value="1"/>
</dbReference>
<reference evidence="9" key="1">
    <citation type="submission" date="2021-01" db="EMBL/GenBank/DDBJ databases">
        <title>Adiantum capillus-veneris genome.</title>
        <authorList>
            <person name="Fang Y."/>
            <person name="Liao Q."/>
        </authorList>
    </citation>
    <scope>NUCLEOTIDE SEQUENCE</scope>
    <source>
        <strain evidence="9">H3</strain>
        <tissue evidence="9">Leaf</tissue>
    </source>
</reference>
<dbReference type="InterPro" id="IPR045249">
    <property type="entry name" value="HARBI1-like"/>
</dbReference>
<comment type="subcellular location">
    <subcellularLocation>
        <location evidence="2">Nucleus</location>
    </subcellularLocation>
</comment>
<gene>
    <name evidence="9" type="ORF">GOP47_0000750</name>
</gene>
<evidence type="ECO:0000256" key="2">
    <source>
        <dbReference type="ARBA" id="ARBA00004123"/>
    </source>
</evidence>
<dbReference type="OrthoDB" id="6627079at2759"/>
<evidence type="ECO:0000256" key="4">
    <source>
        <dbReference type="ARBA" id="ARBA00022722"/>
    </source>
</evidence>
<proteinExistence type="inferred from homology"/>